<feature type="non-terminal residue" evidence="1">
    <location>
        <position position="66"/>
    </location>
</feature>
<feature type="non-terminal residue" evidence="1">
    <location>
        <position position="1"/>
    </location>
</feature>
<comment type="caution">
    <text evidence="1">The sequence shown here is derived from an EMBL/GenBank/DDBJ whole genome shotgun (WGS) entry which is preliminary data.</text>
</comment>
<name>A0ACA9P0I7_9GLOM</name>
<dbReference type="EMBL" id="CAJVPT010028323">
    <property type="protein sequence ID" value="CAG8686637.1"/>
    <property type="molecule type" value="Genomic_DNA"/>
</dbReference>
<proteinExistence type="predicted"/>
<keyword evidence="2" id="KW-1185">Reference proteome</keyword>
<evidence type="ECO:0000313" key="1">
    <source>
        <dbReference type="EMBL" id="CAG8686637.1"/>
    </source>
</evidence>
<dbReference type="Proteomes" id="UP000789525">
    <property type="component" value="Unassembled WGS sequence"/>
</dbReference>
<evidence type="ECO:0000313" key="2">
    <source>
        <dbReference type="Proteomes" id="UP000789525"/>
    </source>
</evidence>
<reference evidence="1" key="1">
    <citation type="submission" date="2021-06" db="EMBL/GenBank/DDBJ databases">
        <authorList>
            <person name="Kallberg Y."/>
            <person name="Tangrot J."/>
            <person name="Rosling A."/>
        </authorList>
    </citation>
    <scope>NUCLEOTIDE SEQUENCE</scope>
    <source>
        <strain evidence="1">CL356</strain>
    </source>
</reference>
<organism evidence="1 2">
    <name type="scientific">Acaulospora colombiana</name>
    <dbReference type="NCBI Taxonomy" id="27376"/>
    <lineage>
        <taxon>Eukaryota</taxon>
        <taxon>Fungi</taxon>
        <taxon>Fungi incertae sedis</taxon>
        <taxon>Mucoromycota</taxon>
        <taxon>Glomeromycotina</taxon>
        <taxon>Glomeromycetes</taxon>
        <taxon>Diversisporales</taxon>
        <taxon>Acaulosporaceae</taxon>
        <taxon>Acaulospora</taxon>
    </lineage>
</organism>
<sequence>LIHISELNECYDPLVYPLLFTHSEQGWVPYQILYRDIPLASETTNICEVPNDVNNDEGEDDVEYDN</sequence>
<gene>
    <name evidence="1" type="ORF">ACOLOM_LOCUS9604</name>
</gene>
<accession>A0ACA9P0I7</accession>
<protein>
    <submittedName>
        <fullName evidence="1">544_t:CDS:1</fullName>
    </submittedName>
</protein>